<feature type="compositionally biased region" description="Polar residues" evidence="1">
    <location>
        <begin position="1"/>
        <end position="16"/>
    </location>
</feature>
<sequence>MEQTATSIEKSLTPQQLAKRLGLSPKATRQLLRTEYPRDTKKKKWEISETLAKKVQRDYRARLKEKEAKKKVENDKELAGKI</sequence>
<gene>
    <name evidence="2" type="ORF">S01H1_02864</name>
</gene>
<dbReference type="AlphaFoldDB" id="X0T7T5"/>
<name>X0T7T5_9ZZZZ</name>
<feature type="region of interest" description="Disordered" evidence="1">
    <location>
        <begin position="1"/>
        <end position="43"/>
    </location>
</feature>
<reference evidence="2" key="1">
    <citation type="journal article" date="2014" name="Front. Microbiol.">
        <title>High frequency of phylogenetically diverse reductive dehalogenase-homologous genes in deep subseafloor sedimentary metagenomes.</title>
        <authorList>
            <person name="Kawai M."/>
            <person name="Futagami T."/>
            <person name="Toyoda A."/>
            <person name="Takaki Y."/>
            <person name="Nishi S."/>
            <person name="Hori S."/>
            <person name="Arai W."/>
            <person name="Tsubouchi T."/>
            <person name="Morono Y."/>
            <person name="Uchiyama I."/>
            <person name="Ito T."/>
            <person name="Fujiyama A."/>
            <person name="Inagaki F."/>
            <person name="Takami H."/>
        </authorList>
    </citation>
    <scope>NUCLEOTIDE SEQUENCE</scope>
    <source>
        <strain evidence="2">Expedition CK06-06</strain>
    </source>
</reference>
<evidence type="ECO:0000313" key="2">
    <source>
        <dbReference type="EMBL" id="GAF72140.1"/>
    </source>
</evidence>
<evidence type="ECO:0000256" key="1">
    <source>
        <dbReference type="SAM" id="MobiDB-lite"/>
    </source>
</evidence>
<organism evidence="2">
    <name type="scientific">marine sediment metagenome</name>
    <dbReference type="NCBI Taxonomy" id="412755"/>
    <lineage>
        <taxon>unclassified sequences</taxon>
        <taxon>metagenomes</taxon>
        <taxon>ecological metagenomes</taxon>
    </lineage>
</organism>
<protein>
    <submittedName>
        <fullName evidence="2">Uncharacterized protein</fullName>
    </submittedName>
</protein>
<comment type="caution">
    <text evidence="2">The sequence shown here is derived from an EMBL/GenBank/DDBJ whole genome shotgun (WGS) entry which is preliminary data.</text>
</comment>
<dbReference type="EMBL" id="BARS01001461">
    <property type="protein sequence ID" value="GAF72140.1"/>
    <property type="molecule type" value="Genomic_DNA"/>
</dbReference>
<proteinExistence type="predicted"/>
<accession>X0T7T5</accession>